<gene>
    <name evidence="9" type="ORF">H7313_11190</name>
</gene>
<dbReference type="Pfam" id="PF00892">
    <property type="entry name" value="EamA"/>
    <property type="match status" value="2"/>
</dbReference>
<dbReference type="InterPro" id="IPR037185">
    <property type="entry name" value="EmrE-like"/>
</dbReference>
<feature type="transmembrane region" description="Helical" evidence="7">
    <location>
        <begin position="120"/>
        <end position="141"/>
    </location>
</feature>
<name>A0A842JHD8_9ACTN</name>
<dbReference type="Gene3D" id="1.10.3730.20">
    <property type="match status" value="1"/>
</dbReference>
<evidence type="ECO:0000256" key="7">
    <source>
        <dbReference type="SAM" id="Phobius"/>
    </source>
</evidence>
<feature type="transmembrane region" description="Helical" evidence="7">
    <location>
        <begin position="35"/>
        <end position="54"/>
    </location>
</feature>
<accession>A0A842JHD8</accession>
<reference evidence="9 10" key="1">
    <citation type="submission" date="2020-08" db="EMBL/GenBank/DDBJ databases">
        <authorList>
            <person name="Liu C."/>
            <person name="Sun Q."/>
        </authorList>
    </citation>
    <scope>NUCLEOTIDE SEQUENCE [LARGE SCALE GENOMIC DNA]</scope>
    <source>
        <strain evidence="9 10">N22</strain>
    </source>
</reference>
<dbReference type="AlphaFoldDB" id="A0A842JHD8"/>
<dbReference type="GO" id="GO:0005886">
    <property type="term" value="C:plasma membrane"/>
    <property type="evidence" value="ECO:0007669"/>
    <property type="project" value="UniProtKB-SubCell"/>
</dbReference>
<comment type="subcellular location">
    <subcellularLocation>
        <location evidence="1">Cell membrane</location>
        <topology evidence="1">Multi-pass membrane protein</topology>
    </subcellularLocation>
</comment>
<feature type="domain" description="EamA" evidence="8">
    <location>
        <begin position="9"/>
        <end position="136"/>
    </location>
</feature>
<dbReference type="InterPro" id="IPR000620">
    <property type="entry name" value="EamA_dom"/>
</dbReference>
<feature type="transmembrane region" description="Helical" evidence="7">
    <location>
        <begin position="209"/>
        <end position="228"/>
    </location>
</feature>
<dbReference type="Proteomes" id="UP000587396">
    <property type="component" value="Unassembled WGS sequence"/>
</dbReference>
<sequence>MDIRGICVASVVLQTVIFGSGSAFTKLAYDSISPMWALAVRFGLASAVFAVLFGPRIVRGLKGARIADWLPAALCMAVSYISCNVALDLTTATNVGFLMALPVVFTPILAAFVTRRRYRLAHLPFQVAVVGGLYLLCSSGGSFTFGWGEFCGLLTAVSLAGALVFGERGLARLDVVTVSGTQIFVTFAASLAGALLFDKPLDAGAVQPMAWGVVAFLALASTCLTFALQNMALTHLPSSTVSMLLTGEPIFTALFSWGVLGETLSAMGLVGAAIIIVCVVAETWIDSRAASPSGKAAGKGTAPAADPVSALADATMSASVAVPQLGVSQPQAAYERL</sequence>
<dbReference type="PANTHER" id="PTHR42920">
    <property type="entry name" value="OS03G0707200 PROTEIN-RELATED"/>
    <property type="match status" value="1"/>
</dbReference>
<evidence type="ECO:0000313" key="10">
    <source>
        <dbReference type="Proteomes" id="UP000587396"/>
    </source>
</evidence>
<evidence type="ECO:0000313" key="9">
    <source>
        <dbReference type="EMBL" id="MBC2889901.1"/>
    </source>
</evidence>
<keyword evidence="10" id="KW-1185">Reference proteome</keyword>
<proteinExistence type="inferred from homology"/>
<dbReference type="PANTHER" id="PTHR42920:SF5">
    <property type="entry name" value="EAMA DOMAIN-CONTAINING PROTEIN"/>
    <property type="match status" value="1"/>
</dbReference>
<evidence type="ECO:0000256" key="3">
    <source>
        <dbReference type="ARBA" id="ARBA00022475"/>
    </source>
</evidence>
<feature type="transmembrane region" description="Helical" evidence="7">
    <location>
        <begin position="66"/>
        <end position="87"/>
    </location>
</feature>
<feature type="domain" description="EamA" evidence="8">
    <location>
        <begin position="147"/>
        <end position="279"/>
    </location>
</feature>
<comment type="similarity">
    <text evidence="2">Belongs to the EamA transporter family.</text>
</comment>
<evidence type="ECO:0000256" key="6">
    <source>
        <dbReference type="ARBA" id="ARBA00023136"/>
    </source>
</evidence>
<feature type="transmembrane region" description="Helical" evidence="7">
    <location>
        <begin position="266"/>
        <end position="285"/>
    </location>
</feature>
<keyword evidence="5 7" id="KW-1133">Transmembrane helix</keyword>
<feature type="transmembrane region" description="Helical" evidence="7">
    <location>
        <begin position="93"/>
        <end position="113"/>
    </location>
</feature>
<organism evidence="9 10">
    <name type="scientific">Gordonibacter massiliensis</name>
    <name type="common">ex Traore et al. 2017</name>
    <dbReference type="NCBI Taxonomy" id="1841863"/>
    <lineage>
        <taxon>Bacteria</taxon>
        <taxon>Bacillati</taxon>
        <taxon>Actinomycetota</taxon>
        <taxon>Coriobacteriia</taxon>
        <taxon>Eggerthellales</taxon>
        <taxon>Eggerthellaceae</taxon>
        <taxon>Gordonibacter</taxon>
    </lineage>
</organism>
<dbReference type="SUPFAM" id="SSF103481">
    <property type="entry name" value="Multidrug resistance efflux transporter EmrE"/>
    <property type="match status" value="2"/>
</dbReference>
<dbReference type="EMBL" id="JACMSE010000008">
    <property type="protein sequence ID" value="MBC2889901.1"/>
    <property type="molecule type" value="Genomic_DNA"/>
</dbReference>
<dbReference type="InterPro" id="IPR051258">
    <property type="entry name" value="Diverse_Substrate_Transporter"/>
</dbReference>
<evidence type="ECO:0000256" key="4">
    <source>
        <dbReference type="ARBA" id="ARBA00022692"/>
    </source>
</evidence>
<evidence type="ECO:0000256" key="1">
    <source>
        <dbReference type="ARBA" id="ARBA00004651"/>
    </source>
</evidence>
<evidence type="ECO:0000256" key="2">
    <source>
        <dbReference type="ARBA" id="ARBA00007362"/>
    </source>
</evidence>
<keyword evidence="3" id="KW-1003">Cell membrane</keyword>
<protein>
    <submittedName>
        <fullName evidence="9">DMT family transporter</fullName>
    </submittedName>
</protein>
<keyword evidence="6 7" id="KW-0472">Membrane</keyword>
<feature type="transmembrane region" description="Helical" evidence="7">
    <location>
        <begin position="173"/>
        <end position="197"/>
    </location>
</feature>
<evidence type="ECO:0000259" key="8">
    <source>
        <dbReference type="Pfam" id="PF00892"/>
    </source>
</evidence>
<evidence type="ECO:0000256" key="5">
    <source>
        <dbReference type="ARBA" id="ARBA00022989"/>
    </source>
</evidence>
<comment type="caution">
    <text evidence="9">The sequence shown here is derived from an EMBL/GenBank/DDBJ whole genome shotgun (WGS) entry which is preliminary data.</text>
</comment>
<keyword evidence="4 7" id="KW-0812">Transmembrane</keyword>